<evidence type="ECO:0000313" key="2">
    <source>
        <dbReference type="EMBL" id="CAG6769554.1"/>
    </source>
</evidence>
<accession>A0A8D9AQN4</accession>
<feature type="transmembrane region" description="Helical" evidence="1">
    <location>
        <begin position="116"/>
        <end position="135"/>
    </location>
</feature>
<organism evidence="2">
    <name type="scientific">Cacopsylla melanoneura</name>
    <dbReference type="NCBI Taxonomy" id="428564"/>
    <lineage>
        <taxon>Eukaryota</taxon>
        <taxon>Metazoa</taxon>
        <taxon>Ecdysozoa</taxon>
        <taxon>Arthropoda</taxon>
        <taxon>Hexapoda</taxon>
        <taxon>Insecta</taxon>
        <taxon>Pterygota</taxon>
        <taxon>Neoptera</taxon>
        <taxon>Paraneoptera</taxon>
        <taxon>Hemiptera</taxon>
        <taxon>Sternorrhyncha</taxon>
        <taxon>Psylloidea</taxon>
        <taxon>Psyllidae</taxon>
        <taxon>Psyllinae</taxon>
        <taxon>Cacopsylla</taxon>
    </lineage>
</organism>
<dbReference type="AlphaFoldDB" id="A0A8D9AQN4"/>
<keyword evidence="1" id="KW-0472">Membrane</keyword>
<protein>
    <submittedName>
        <fullName evidence="2">Uncharacterized protein</fullName>
    </submittedName>
</protein>
<keyword evidence="1" id="KW-1133">Transmembrane helix</keyword>
<evidence type="ECO:0000256" key="1">
    <source>
        <dbReference type="SAM" id="Phobius"/>
    </source>
</evidence>
<reference evidence="2" key="1">
    <citation type="submission" date="2021-05" db="EMBL/GenBank/DDBJ databases">
        <authorList>
            <person name="Alioto T."/>
            <person name="Alioto T."/>
            <person name="Gomez Garrido J."/>
        </authorList>
    </citation>
    <scope>NUCLEOTIDE SEQUENCE</scope>
</reference>
<dbReference type="EMBL" id="HBUF01579282">
    <property type="protein sequence ID" value="CAG6769554.1"/>
    <property type="molecule type" value="Transcribed_RNA"/>
</dbReference>
<proteinExistence type="predicted"/>
<name>A0A8D9AQN4_9HEMI</name>
<keyword evidence="1" id="KW-0812">Transmembrane</keyword>
<sequence>MSKSRSSSHGSVVTTLALHTGYPGSIPGGDIKFATVVGCSGAHSSRDVGPAGYASVVSGGTGTRSVTIHLGSARNHGLTFYCLNRCNYPTLLLFLPINSQVFIHCSFISQVKSFSLPFLVTFKVVIIFSALFPIYPVKYFFLPLPNYSKFINS</sequence>